<reference evidence="3" key="1">
    <citation type="submission" date="2022-11" db="EMBL/GenBank/DDBJ databases">
        <authorList>
            <person name="Petersen C."/>
        </authorList>
    </citation>
    <scope>NUCLEOTIDE SEQUENCE</scope>
    <source>
        <strain evidence="3">IBT 21917</strain>
    </source>
</reference>
<protein>
    <recommendedName>
        <fullName evidence="2">ER-bound oxygenase mpaB/mpaB'/Rubber oxygenase catalytic domain-containing protein</fullName>
    </recommendedName>
</protein>
<evidence type="ECO:0000259" key="2">
    <source>
        <dbReference type="Pfam" id="PF09995"/>
    </source>
</evidence>
<dbReference type="Proteomes" id="UP001146351">
    <property type="component" value="Unassembled WGS sequence"/>
</dbReference>
<keyword evidence="4" id="KW-1185">Reference proteome</keyword>
<keyword evidence="1" id="KW-1133">Transmembrane helix</keyword>
<dbReference type="EMBL" id="JAPQKO010000008">
    <property type="protein sequence ID" value="KAJ5151741.1"/>
    <property type="molecule type" value="Genomic_DNA"/>
</dbReference>
<name>A0A9W9HNT3_9EURO</name>
<evidence type="ECO:0000256" key="1">
    <source>
        <dbReference type="SAM" id="Phobius"/>
    </source>
</evidence>
<dbReference type="PANTHER" id="PTHR37539">
    <property type="entry name" value="SECRETED PROTEIN-RELATED"/>
    <property type="match status" value="1"/>
</dbReference>
<feature type="domain" description="ER-bound oxygenase mpaB/mpaB'/Rubber oxygenase catalytic" evidence="2">
    <location>
        <begin position="118"/>
        <end position="340"/>
    </location>
</feature>
<sequence length="457" mass="51867">MPVPTSKPGTKIDKWGYSFIWTEQHILREETDPLQYESDTLADDALERLLALKNEINEKKGAQGAPQGDLYAILRDHHTEDDTLNRFWSEAHAVPDWVDWEQIERGQKYFSRYALSNLVGFALQGFIAENSAASRVVEVLVRTGGFSTKQLLKRLLDTFQWLAHVTSSLPALQPGGDAHISTVRVRLLHASVRLRIRRLAAKDPSYFDLDKFGLPCNTLDSIHSISTFSCNQLWLQLPRLGIPVSQQETEDYVALFRYIAYLLGTPTTHFETIEKAKLLMESLYVHDLEVTETSLTVAYNFIQCVSNLPWPFSISPGFIAAGSRWLNGDDLADQLGLEHPSYIHYLAFAGQCLLSIELAWVQRLLPFIDDFMVKLFRNLLYTGLIDRKNRTRFAFHWVPQAGKVTGKEKSADSSKPILARLLAMVTTMGPIELVFLSFLIGHIAFVLVVVVYMIRCF</sequence>
<dbReference type="InterPro" id="IPR018713">
    <property type="entry name" value="MPAB/Lcp_cat_dom"/>
</dbReference>
<comment type="caution">
    <text evidence="3">The sequence shown here is derived from an EMBL/GenBank/DDBJ whole genome shotgun (WGS) entry which is preliminary data.</text>
</comment>
<dbReference type="OrthoDB" id="6361347at2759"/>
<evidence type="ECO:0000313" key="4">
    <source>
        <dbReference type="Proteomes" id="UP001146351"/>
    </source>
</evidence>
<dbReference type="InterPro" id="IPR037473">
    <property type="entry name" value="Lcp-like"/>
</dbReference>
<dbReference type="PANTHER" id="PTHR37539:SF1">
    <property type="entry name" value="ER-BOUND OXYGENASE MPAB_MPAB'_RUBBER OXYGENASE CATALYTIC DOMAIN-CONTAINING PROTEIN"/>
    <property type="match status" value="1"/>
</dbReference>
<organism evidence="3 4">
    <name type="scientific">Penicillium capsulatum</name>
    <dbReference type="NCBI Taxonomy" id="69766"/>
    <lineage>
        <taxon>Eukaryota</taxon>
        <taxon>Fungi</taxon>
        <taxon>Dikarya</taxon>
        <taxon>Ascomycota</taxon>
        <taxon>Pezizomycotina</taxon>
        <taxon>Eurotiomycetes</taxon>
        <taxon>Eurotiomycetidae</taxon>
        <taxon>Eurotiales</taxon>
        <taxon>Aspergillaceae</taxon>
        <taxon>Penicillium</taxon>
    </lineage>
</organism>
<keyword evidence="1" id="KW-0812">Transmembrane</keyword>
<evidence type="ECO:0000313" key="3">
    <source>
        <dbReference type="EMBL" id="KAJ5151741.1"/>
    </source>
</evidence>
<keyword evidence="1" id="KW-0472">Membrane</keyword>
<dbReference type="AlphaFoldDB" id="A0A9W9HNT3"/>
<gene>
    <name evidence="3" type="ORF">N7492_010036</name>
</gene>
<feature type="transmembrane region" description="Helical" evidence="1">
    <location>
        <begin position="433"/>
        <end position="454"/>
    </location>
</feature>
<proteinExistence type="predicted"/>
<dbReference type="Pfam" id="PF09995">
    <property type="entry name" value="MPAB_Lcp_cat"/>
    <property type="match status" value="1"/>
</dbReference>
<dbReference type="GO" id="GO:0016491">
    <property type="term" value="F:oxidoreductase activity"/>
    <property type="evidence" value="ECO:0007669"/>
    <property type="project" value="InterPro"/>
</dbReference>
<accession>A0A9W9HNT3</accession>
<reference evidence="3" key="2">
    <citation type="journal article" date="2023" name="IMA Fungus">
        <title>Comparative genomic study of the Penicillium genus elucidates a diverse pangenome and 15 lateral gene transfer events.</title>
        <authorList>
            <person name="Petersen C."/>
            <person name="Sorensen T."/>
            <person name="Nielsen M.R."/>
            <person name="Sondergaard T.E."/>
            <person name="Sorensen J.L."/>
            <person name="Fitzpatrick D.A."/>
            <person name="Frisvad J.C."/>
            <person name="Nielsen K.L."/>
        </authorList>
    </citation>
    <scope>NUCLEOTIDE SEQUENCE</scope>
    <source>
        <strain evidence="3">IBT 21917</strain>
    </source>
</reference>